<dbReference type="EMBL" id="BJWL01000008">
    <property type="protein sequence ID" value="GFY92858.1"/>
    <property type="molecule type" value="Genomic_DNA"/>
</dbReference>
<evidence type="ECO:0000256" key="1">
    <source>
        <dbReference type="SAM" id="MobiDB-lite"/>
    </source>
</evidence>
<proteinExistence type="predicted"/>
<evidence type="ECO:0000313" key="2">
    <source>
        <dbReference type="EMBL" id="GFY92858.1"/>
    </source>
</evidence>
<comment type="caution">
    <text evidence="2">The sequence shown here is derived from an EMBL/GenBank/DDBJ whole genome shotgun (WGS) entry which is preliminary data.</text>
</comment>
<name>A0A7J0F2D2_9ERIC</name>
<feature type="compositionally biased region" description="Basic and acidic residues" evidence="1">
    <location>
        <begin position="1"/>
        <end position="13"/>
    </location>
</feature>
<sequence>MARGDNTAEREVVEEFPLGEDSQGQPEDVRTVQVEDPLQIPHTPAQELLIPGRLQDVSDTGAGENQSPPAAIPTEDFASTSAALIFMGWRSPEDIVYTSRIANIKEIDDPPPQPPPTYEQQQCVIDMNQPSEIPCARQFLGNHAILHHIWLKYHLNLGMFFS</sequence>
<feature type="region of interest" description="Disordered" evidence="1">
    <location>
        <begin position="1"/>
        <end position="74"/>
    </location>
</feature>
<gene>
    <name evidence="2" type="ORF">Acr_08g0012540</name>
</gene>
<organism evidence="2 3">
    <name type="scientific">Actinidia rufa</name>
    <dbReference type="NCBI Taxonomy" id="165716"/>
    <lineage>
        <taxon>Eukaryota</taxon>
        <taxon>Viridiplantae</taxon>
        <taxon>Streptophyta</taxon>
        <taxon>Embryophyta</taxon>
        <taxon>Tracheophyta</taxon>
        <taxon>Spermatophyta</taxon>
        <taxon>Magnoliopsida</taxon>
        <taxon>eudicotyledons</taxon>
        <taxon>Gunneridae</taxon>
        <taxon>Pentapetalae</taxon>
        <taxon>asterids</taxon>
        <taxon>Ericales</taxon>
        <taxon>Actinidiaceae</taxon>
        <taxon>Actinidia</taxon>
    </lineage>
</organism>
<reference evidence="2 3" key="1">
    <citation type="submission" date="2019-07" db="EMBL/GenBank/DDBJ databases">
        <title>De Novo Assembly of kiwifruit Actinidia rufa.</title>
        <authorList>
            <person name="Sugita-Konishi S."/>
            <person name="Sato K."/>
            <person name="Mori E."/>
            <person name="Abe Y."/>
            <person name="Kisaki G."/>
            <person name="Hamano K."/>
            <person name="Suezawa K."/>
            <person name="Otani M."/>
            <person name="Fukuda T."/>
            <person name="Manabe T."/>
            <person name="Gomi K."/>
            <person name="Tabuchi M."/>
            <person name="Akimitsu K."/>
            <person name="Kataoka I."/>
        </authorList>
    </citation>
    <scope>NUCLEOTIDE SEQUENCE [LARGE SCALE GENOMIC DNA]</scope>
    <source>
        <strain evidence="3">cv. Fuchu</strain>
    </source>
</reference>
<protein>
    <submittedName>
        <fullName evidence="2">Uncharacterized protein</fullName>
    </submittedName>
</protein>
<accession>A0A7J0F2D2</accession>
<dbReference type="Proteomes" id="UP000585474">
    <property type="component" value="Unassembled WGS sequence"/>
</dbReference>
<evidence type="ECO:0000313" key="3">
    <source>
        <dbReference type="Proteomes" id="UP000585474"/>
    </source>
</evidence>
<dbReference type="AlphaFoldDB" id="A0A7J0F2D2"/>
<keyword evidence="3" id="KW-1185">Reference proteome</keyword>